<evidence type="ECO:0000313" key="1">
    <source>
        <dbReference type="EMBL" id="TFK74325.1"/>
    </source>
</evidence>
<evidence type="ECO:0000313" key="2">
    <source>
        <dbReference type="Proteomes" id="UP000308600"/>
    </source>
</evidence>
<proteinExistence type="predicted"/>
<keyword evidence="2" id="KW-1185">Reference proteome</keyword>
<name>A0ACD3B910_9AGAR</name>
<organism evidence="1 2">
    <name type="scientific">Pluteus cervinus</name>
    <dbReference type="NCBI Taxonomy" id="181527"/>
    <lineage>
        <taxon>Eukaryota</taxon>
        <taxon>Fungi</taxon>
        <taxon>Dikarya</taxon>
        <taxon>Basidiomycota</taxon>
        <taxon>Agaricomycotina</taxon>
        <taxon>Agaricomycetes</taxon>
        <taxon>Agaricomycetidae</taxon>
        <taxon>Agaricales</taxon>
        <taxon>Pluteineae</taxon>
        <taxon>Pluteaceae</taxon>
        <taxon>Pluteus</taxon>
    </lineage>
</organism>
<protein>
    <submittedName>
        <fullName evidence="1">Uncharacterized protein</fullName>
    </submittedName>
</protein>
<sequence>MIALATLKDPELFWQDHAAWLESNGYKLRARYQPGWEPNIPVSRLIPSSNEDFFSMARMAIVDAVRMEDGKRVLLKRVLRSDHPHEVAITKYFSTTPLSNDTRNHCVQLQDMLYPANRPDTTILVFPFLQQLTALRFDTIAEILDFIRQIFGLQFMHRNHVAHRDIDVCNIMMDGEDFFPEGWNQRFPSLTPDGTRRAKAFTRTQRPPKYYSTTC</sequence>
<dbReference type="Proteomes" id="UP000308600">
    <property type="component" value="Unassembled WGS sequence"/>
</dbReference>
<reference evidence="1 2" key="1">
    <citation type="journal article" date="2019" name="Nat. Ecol. Evol.">
        <title>Megaphylogeny resolves global patterns of mushroom evolution.</title>
        <authorList>
            <person name="Varga T."/>
            <person name="Krizsan K."/>
            <person name="Foldi C."/>
            <person name="Dima B."/>
            <person name="Sanchez-Garcia M."/>
            <person name="Sanchez-Ramirez S."/>
            <person name="Szollosi G.J."/>
            <person name="Szarkandi J.G."/>
            <person name="Papp V."/>
            <person name="Albert L."/>
            <person name="Andreopoulos W."/>
            <person name="Angelini C."/>
            <person name="Antonin V."/>
            <person name="Barry K.W."/>
            <person name="Bougher N.L."/>
            <person name="Buchanan P."/>
            <person name="Buyck B."/>
            <person name="Bense V."/>
            <person name="Catcheside P."/>
            <person name="Chovatia M."/>
            <person name="Cooper J."/>
            <person name="Damon W."/>
            <person name="Desjardin D."/>
            <person name="Finy P."/>
            <person name="Geml J."/>
            <person name="Haridas S."/>
            <person name="Hughes K."/>
            <person name="Justo A."/>
            <person name="Karasinski D."/>
            <person name="Kautmanova I."/>
            <person name="Kiss B."/>
            <person name="Kocsube S."/>
            <person name="Kotiranta H."/>
            <person name="LaButti K.M."/>
            <person name="Lechner B.E."/>
            <person name="Liimatainen K."/>
            <person name="Lipzen A."/>
            <person name="Lukacs Z."/>
            <person name="Mihaltcheva S."/>
            <person name="Morgado L.N."/>
            <person name="Niskanen T."/>
            <person name="Noordeloos M.E."/>
            <person name="Ohm R.A."/>
            <person name="Ortiz-Santana B."/>
            <person name="Ovrebo C."/>
            <person name="Racz N."/>
            <person name="Riley R."/>
            <person name="Savchenko A."/>
            <person name="Shiryaev A."/>
            <person name="Soop K."/>
            <person name="Spirin V."/>
            <person name="Szebenyi C."/>
            <person name="Tomsovsky M."/>
            <person name="Tulloss R.E."/>
            <person name="Uehling J."/>
            <person name="Grigoriev I.V."/>
            <person name="Vagvolgyi C."/>
            <person name="Papp T."/>
            <person name="Martin F.M."/>
            <person name="Miettinen O."/>
            <person name="Hibbett D.S."/>
            <person name="Nagy L.G."/>
        </authorList>
    </citation>
    <scope>NUCLEOTIDE SEQUENCE [LARGE SCALE GENOMIC DNA]</scope>
    <source>
        <strain evidence="1 2">NL-1719</strain>
    </source>
</reference>
<accession>A0ACD3B910</accession>
<dbReference type="EMBL" id="ML208269">
    <property type="protein sequence ID" value="TFK74325.1"/>
    <property type="molecule type" value="Genomic_DNA"/>
</dbReference>
<gene>
    <name evidence="1" type="ORF">BDN72DRAFT_81534</name>
</gene>